<dbReference type="SUPFAM" id="SSF48371">
    <property type="entry name" value="ARM repeat"/>
    <property type="match status" value="1"/>
</dbReference>
<dbReference type="GO" id="GO:0006406">
    <property type="term" value="P:mRNA export from nucleus"/>
    <property type="evidence" value="ECO:0007669"/>
    <property type="project" value="InterPro"/>
</dbReference>
<dbReference type="AlphaFoldDB" id="A0A2P6VAI9"/>
<evidence type="ECO:0000256" key="2">
    <source>
        <dbReference type="ARBA" id="ARBA00022737"/>
    </source>
</evidence>
<evidence type="ECO:0000256" key="4">
    <source>
        <dbReference type="PROSITE-ProRule" id="PRU00221"/>
    </source>
</evidence>
<accession>A0A2P6VAI9</accession>
<dbReference type="OrthoDB" id="340259at2759"/>
<comment type="similarity">
    <text evidence="3">Belongs to the THOC3 family.</text>
</comment>
<feature type="repeat" description="ARM" evidence="5">
    <location>
        <begin position="519"/>
        <end position="557"/>
    </location>
</feature>
<feature type="repeat" description="WD" evidence="4">
    <location>
        <begin position="188"/>
        <end position="229"/>
    </location>
</feature>
<reference evidence="6 7" key="1">
    <citation type="journal article" date="2018" name="Plant J.">
        <title>Genome sequences of Chlorella sorokiniana UTEX 1602 and Micractinium conductrix SAG 241.80: implications to maltose excretion by a green alga.</title>
        <authorList>
            <person name="Arriola M.B."/>
            <person name="Velmurugan N."/>
            <person name="Zhang Y."/>
            <person name="Plunkett M.H."/>
            <person name="Hondzo H."/>
            <person name="Barney B.M."/>
        </authorList>
    </citation>
    <scope>NUCLEOTIDE SEQUENCE [LARGE SCALE GENOMIC DNA]</scope>
    <source>
        <strain evidence="6 7">SAG 241.80</strain>
    </source>
</reference>
<evidence type="ECO:0000313" key="6">
    <source>
        <dbReference type="EMBL" id="PSC71110.1"/>
    </source>
</evidence>
<name>A0A2P6VAI9_9CHLO</name>
<dbReference type="PROSITE" id="PS50082">
    <property type="entry name" value="WD_REPEATS_2"/>
    <property type="match status" value="3"/>
</dbReference>
<gene>
    <name evidence="6" type="ORF">C2E20_5561</name>
</gene>
<dbReference type="InterPro" id="IPR000225">
    <property type="entry name" value="Armadillo"/>
</dbReference>
<keyword evidence="7" id="KW-1185">Reference proteome</keyword>
<dbReference type="SUPFAM" id="SSF50978">
    <property type="entry name" value="WD40 repeat-like"/>
    <property type="match status" value="1"/>
</dbReference>
<evidence type="ECO:0000256" key="3">
    <source>
        <dbReference type="ARBA" id="ARBA00046343"/>
    </source>
</evidence>
<dbReference type="Gene3D" id="2.130.10.10">
    <property type="entry name" value="YVTN repeat-like/Quinoprotein amine dehydrogenase"/>
    <property type="match status" value="2"/>
</dbReference>
<dbReference type="InterPro" id="IPR001680">
    <property type="entry name" value="WD40_rpt"/>
</dbReference>
<sequence length="576" mass="60726">MAGGGEVPISQWEQSVVRAHRRKVFTLDWNSEGKRLASGAVDQTVRINRVDAYCAIKQEAELRGHSDTVTNLSWHPTHPDKLASIAGAEKSVRFWDTRSARNTATVSTPGANLYLAWSPEGHYLAVANKEDVVSLVDTRRMKVVHKYPHKYQVNDLMFTRDGKQLLQCTGQGEVEMLSFPEMKRQRALKGHTANVMAVAMDKQERWIATAGGDAVACLWDTQDHICQRTYIGMDMPILSLSFSHDSRYLAICGEQMAIDVENVETGESLGRLALQYTPEDVAWNPRHHMLAHAGAHGKDQYGAEYAEISPQSAPYAPSADFEPLAGALCLLLDSASDPAVQRNAAAALSASLEASDSAVQGAIENRAAERAVLLLEGSSEAAAADGVAPPTPADPGLRLNLLVLLGTLAEASEATAQLVLDAGGLQQLLLAADAGQSEQLQEAAADGLCKLASSGGVAKDAMAAAGAVPPLAALLTASAGDGGALPAAGGEVRVRALLCLGMLVGGVPARQLELASAAGAVRALLRIMRQQDDADAQQVAAGLFRELAANGEAKAALAAALQEQQAADAAQQRFVG</sequence>
<dbReference type="InterPro" id="IPR036322">
    <property type="entry name" value="WD40_repeat_dom_sf"/>
</dbReference>
<dbReference type="STRING" id="554055.A0A2P6VAI9"/>
<comment type="caution">
    <text evidence="6">The sequence shown here is derived from an EMBL/GenBank/DDBJ whole genome shotgun (WGS) entry which is preliminary data.</text>
</comment>
<dbReference type="Gene3D" id="1.25.10.10">
    <property type="entry name" value="Leucine-rich Repeat Variant"/>
    <property type="match status" value="2"/>
</dbReference>
<dbReference type="Proteomes" id="UP000239649">
    <property type="component" value="Unassembled WGS sequence"/>
</dbReference>
<evidence type="ECO:0000256" key="5">
    <source>
        <dbReference type="PROSITE-ProRule" id="PRU00259"/>
    </source>
</evidence>
<keyword evidence="2" id="KW-0677">Repeat</keyword>
<dbReference type="InterPro" id="IPR040132">
    <property type="entry name" value="Tex1/THOC3"/>
</dbReference>
<protein>
    <submittedName>
        <fullName evidence="6">THO complex subunit 3</fullName>
    </submittedName>
</protein>
<proteinExistence type="inferred from homology"/>
<dbReference type="SMART" id="SM00185">
    <property type="entry name" value="ARM"/>
    <property type="match status" value="3"/>
</dbReference>
<dbReference type="InterPro" id="IPR011989">
    <property type="entry name" value="ARM-like"/>
</dbReference>
<dbReference type="InterPro" id="IPR015943">
    <property type="entry name" value="WD40/YVTN_repeat-like_dom_sf"/>
</dbReference>
<dbReference type="SMART" id="SM00320">
    <property type="entry name" value="WD40"/>
    <property type="match status" value="6"/>
</dbReference>
<feature type="repeat" description="WD" evidence="4">
    <location>
        <begin position="62"/>
        <end position="105"/>
    </location>
</feature>
<dbReference type="EMBL" id="LHPF02000016">
    <property type="protein sequence ID" value="PSC71110.1"/>
    <property type="molecule type" value="Genomic_DNA"/>
</dbReference>
<dbReference type="PANTHER" id="PTHR22839">
    <property type="entry name" value="THO COMPLEX SUBUNIT 3 THO3"/>
    <property type="match status" value="1"/>
</dbReference>
<dbReference type="PANTHER" id="PTHR22839:SF0">
    <property type="entry name" value="THO COMPLEX SUBUNIT 3"/>
    <property type="match status" value="1"/>
</dbReference>
<evidence type="ECO:0000313" key="7">
    <source>
        <dbReference type="Proteomes" id="UP000239649"/>
    </source>
</evidence>
<dbReference type="GO" id="GO:0000445">
    <property type="term" value="C:THO complex part of transcription export complex"/>
    <property type="evidence" value="ECO:0007669"/>
    <property type="project" value="TreeGrafter"/>
</dbReference>
<organism evidence="6 7">
    <name type="scientific">Micractinium conductrix</name>
    <dbReference type="NCBI Taxonomy" id="554055"/>
    <lineage>
        <taxon>Eukaryota</taxon>
        <taxon>Viridiplantae</taxon>
        <taxon>Chlorophyta</taxon>
        <taxon>core chlorophytes</taxon>
        <taxon>Trebouxiophyceae</taxon>
        <taxon>Chlorellales</taxon>
        <taxon>Chlorellaceae</taxon>
        <taxon>Chlorella clade</taxon>
        <taxon>Micractinium</taxon>
    </lineage>
</organism>
<dbReference type="PROSITE" id="PS50176">
    <property type="entry name" value="ARM_REPEAT"/>
    <property type="match status" value="1"/>
</dbReference>
<evidence type="ECO:0000256" key="1">
    <source>
        <dbReference type="ARBA" id="ARBA00022574"/>
    </source>
</evidence>
<dbReference type="InterPro" id="IPR016024">
    <property type="entry name" value="ARM-type_fold"/>
</dbReference>
<feature type="repeat" description="WD" evidence="4">
    <location>
        <begin position="17"/>
        <end position="47"/>
    </location>
</feature>
<dbReference type="PROSITE" id="PS50294">
    <property type="entry name" value="WD_REPEATS_REGION"/>
    <property type="match status" value="2"/>
</dbReference>
<keyword evidence="1 4" id="KW-0853">WD repeat</keyword>
<dbReference type="Pfam" id="PF25174">
    <property type="entry name" value="Beta-prop_THOC3"/>
    <property type="match status" value="1"/>
</dbReference>